<dbReference type="EMBL" id="SUMC01000197">
    <property type="protein sequence ID" value="TJZ94867.1"/>
    <property type="molecule type" value="Genomic_DNA"/>
</dbReference>
<organism evidence="2 3">
    <name type="scientific">Actinacidiphila oryziradicis</name>
    <dbReference type="NCBI Taxonomy" id="2571141"/>
    <lineage>
        <taxon>Bacteria</taxon>
        <taxon>Bacillati</taxon>
        <taxon>Actinomycetota</taxon>
        <taxon>Actinomycetes</taxon>
        <taxon>Kitasatosporales</taxon>
        <taxon>Streptomycetaceae</taxon>
        <taxon>Actinacidiphila</taxon>
    </lineage>
</organism>
<keyword evidence="3" id="KW-1185">Reference proteome</keyword>
<feature type="compositionally biased region" description="Basic and acidic residues" evidence="1">
    <location>
        <begin position="211"/>
        <end position="220"/>
    </location>
</feature>
<feature type="compositionally biased region" description="Low complexity" evidence="1">
    <location>
        <begin position="115"/>
        <end position="131"/>
    </location>
</feature>
<gene>
    <name evidence="2" type="ORF">FCI23_52825</name>
</gene>
<comment type="caution">
    <text evidence="2">The sequence shown here is derived from an EMBL/GenBank/DDBJ whole genome shotgun (WGS) entry which is preliminary data.</text>
</comment>
<feature type="compositionally biased region" description="Basic and acidic residues" evidence="1">
    <location>
        <begin position="190"/>
        <end position="200"/>
    </location>
</feature>
<name>A0A4U0RI43_9ACTN</name>
<protein>
    <submittedName>
        <fullName evidence="2">Uncharacterized protein</fullName>
    </submittedName>
</protein>
<feature type="region of interest" description="Disordered" evidence="1">
    <location>
        <begin position="190"/>
        <end position="220"/>
    </location>
</feature>
<evidence type="ECO:0000313" key="2">
    <source>
        <dbReference type="EMBL" id="TJZ94867.1"/>
    </source>
</evidence>
<evidence type="ECO:0000256" key="1">
    <source>
        <dbReference type="SAM" id="MobiDB-lite"/>
    </source>
</evidence>
<reference evidence="2 3" key="1">
    <citation type="submission" date="2019-04" db="EMBL/GenBank/DDBJ databases">
        <title>Streptomyces oryziradicis sp. nov., a novel actinomycete isolated from rhizosphere soil of rice (Oryza sativa L.).</title>
        <authorList>
            <person name="Li C."/>
        </authorList>
    </citation>
    <scope>NUCLEOTIDE SEQUENCE [LARGE SCALE GENOMIC DNA]</scope>
    <source>
        <strain evidence="2 3">NEAU-C40</strain>
    </source>
</reference>
<feature type="region of interest" description="Disordered" evidence="1">
    <location>
        <begin position="1"/>
        <end position="56"/>
    </location>
</feature>
<dbReference type="RefSeq" id="WP_136731152.1">
    <property type="nucleotide sequence ID" value="NZ_SUMC01000197.1"/>
</dbReference>
<proteinExistence type="predicted"/>
<sequence length="276" mass="29624">MEPAKPGRPPTHRASLPRREDAGAHLGPAASGAPPLRDRSGHHSATGSGSVVHHDGNPVPLLVRILGEEIGVPAVEAVNDPIGWHMGDHDPAAVIRTAEQDNTHGGGRGGGARLTSRTAPAARTGRGAGTARWCGGDADERIFINQAAQWFNFAGPGVIRKYLGANPGYFPEPVGTVACPTGRQIPAFRRSDLQDFDRKRTGAAGRPAGPQHRDRKPETEQRINTALDYLREIGGYCRGVAAELADRHNEPAWKWERAVKEARNQRSSTDAAEHEE</sequence>
<dbReference type="AlphaFoldDB" id="A0A4U0RI43"/>
<feature type="region of interest" description="Disordered" evidence="1">
    <location>
        <begin position="101"/>
        <end position="131"/>
    </location>
</feature>
<dbReference type="Proteomes" id="UP000305778">
    <property type="component" value="Unassembled WGS sequence"/>
</dbReference>
<dbReference type="OrthoDB" id="4315833at2"/>
<evidence type="ECO:0000313" key="3">
    <source>
        <dbReference type="Proteomes" id="UP000305778"/>
    </source>
</evidence>
<accession>A0A4U0RI43</accession>